<evidence type="ECO:0000313" key="3">
    <source>
        <dbReference type="EMBL" id="MFC5499112.1"/>
    </source>
</evidence>
<keyword evidence="2" id="KW-0479">Metal-binding</keyword>
<evidence type="ECO:0000256" key="1">
    <source>
        <dbReference type="ARBA" id="ARBA00008635"/>
    </source>
</evidence>
<dbReference type="SUPFAM" id="SSF109854">
    <property type="entry name" value="DinB/YfiT-like putative metalloenzymes"/>
    <property type="match status" value="1"/>
</dbReference>
<protein>
    <submittedName>
        <fullName evidence="3">DinB family protein</fullName>
    </submittedName>
</protein>
<dbReference type="InterPro" id="IPR007837">
    <property type="entry name" value="DinB"/>
</dbReference>
<organism evidence="3 4">
    <name type="scientific">Caenimonas terrae</name>
    <dbReference type="NCBI Taxonomy" id="696074"/>
    <lineage>
        <taxon>Bacteria</taxon>
        <taxon>Pseudomonadati</taxon>
        <taxon>Pseudomonadota</taxon>
        <taxon>Betaproteobacteria</taxon>
        <taxon>Burkholderiales</taxon>
        <taxon>Comamonadaceae</taxon>
        <taxon>Caenimonas</taxon>
    </lineage>
</organism>
<dbReference type="Gene3D" id="1.20.120.450">
    <property type="entry name" value="dinb family like domain"/>
    <property type="match status" value="1"/>
</dbReference>
<evidence type="ECO:0000313" key="4">
    <source>
        <dbReference type="Proteomes" id="UP001596037"/>
    </source>
</evidence>
<dbReference type="RefSeq" id="WP_376851912.1">
    <property type="nucleotide sequence ID" value="NZ_JBHSMF010000009.1"/>
</dbReference>
<keyword evidence="4" id="KW-1185">Reference proteome</keyword>
<proteinExistence type="inferred from homology"/>
<dbReference type="PANTHER" id="PTHR37302:SF1">
    <property type="entry name" value="PROTEIN DINB"/>
    <property type="match status" value="1"/>
</dbReference>
<dbReference type="InterPro" id="IPR034660">
    <property type="entry name" value="DinB/YfiT-like"/>
</dbReference>
<sequence>MHFVDNYRYLARYNGWINQRLYDACEGLSDEERKRDRGAFFGSIHRTWNHLLWGDRMWLARFAAQEGAAAAALSADLLALPPGAAHATLLYDDWSELRTQRARLDDAIERWTGAMPADFPLRTMRYSNTKGVQREHPAWMALTHLFNHQTHHRGQVTTLLTQAGIDPGLTDLIALPAQ</sequence>
<reference evidence="4" key="1">
    <citation type="journal article" date="2019" name="Int. J. Syst. Evol. Microbiol.">
        <title>The Global Catalogue of Microorganisms (GCM) 10K type strain sequencing project: providing services to taxonomists for standard genome sequencing and annotation.</title>
        <authorList>
            <consortium name="The Broad Institute Genomics Platform"/>
            <consortium name="The Broad Institute Genome Sequencing Center for Infectious Disease"/>
            <person name="Wu L."/>
            <person name="Ma J."/>
        </authorList>
    </citation>
    <scope>NUCLEOTIDE SEQUENCE [LARGE SCALE GENOMIC DNA]</scope>
    <source>
        <strain evidence="4">CCUG 57401</strain>
    </source>
</reference>
<dbReference type="EMBL" id="JBHSMF010000009">
    <property type="protein sequence ID" value="MFC5499112.1"/>
    <property type="molecule type" value="Genomic_DNA"/>
</dbReference>
<comment type="caution">
    <text evidence="3">The sequence shown here is derived from an EMBL/GenBank/DDBJ whole genome shotgun (WGS) entry which is preliminary data.</text>
</comment>
<name>A0ABW0NJ59_9BURK</name>
<evidence type="ECO:0000256" key="2">
    <source>
        <dbReference type="ARBA" id="ARBA00022723"/>
    </source>
</evidence>
<dbReference type="Proteomes" id="UP001596037">
    <property type="component" value="Unassembled WGS sequence"/>
</dbReference>
<comment type="similarity">
    <text evidence="1">Belongs to the DinB family.</text>
</comment>
<dbReference type="PANTHER" id="PTHR37302">
    <property type="entry name" value="SLR1116 PROTEIN"/>
    <property type="match status" value="1"/>
</dbReference>
<accession>A0ABW0NJ59</accession>
<dbReference type="Pfam" id="PF05163">
    <property type="entry name" value="DinB"/>
    <property type="match status" value="1"/>
</dbReference>
<gene>
    <name evidence="3" type="ORF">ACFPOE_16305</name>
</gene>